<dbReference type="AlphaFoldDB" id="A0A344TIF7"/>
<dbReference type="KEGG" id="run:DR864_12035"/>
<dbReference type="Proteomes" id="UP000251993">
    <property type="component" value="Chromosome"/>
</dbReference>
<protein>
    <submittedName>
        <fullName evidence="1">Uncharacterized protein</fullName>
    </submittedName>
</protein>
<sequence>MQKPQNFRDKTPILGIELRFDLFIITTARGVLSSRVKVLVFFKKMRKCGCARCLIDAMQQYT</sequence>
<name>A0A344TIF7_9BACT</name>
<dbReference type="EMBL" id="CP030850">
    <property type="protein sequence ID" value="AXE18428.1"/>
    <property type="molecule type" value="Genomic_DNA"/>
</dbReference>
<reference evidence="1 2" key="1">
    <citation type="submission" date="2018-07" db="EMBL/GenBank/DDBJ databases">
        <title>Genome sequencing of Runella.</title>
        <authorList>
            <person name="Baek M.-G."/>
            <person name="Yi H."/>
        </authorList>
    </citation>
    <scope>NUCLEOTIDE SEQUENCE [LARGE SCALE GENOMIC DNA]</scope>
    <source>
        <strain evidence="1 2">HYN0085</strain>
    </source>
</reference>
<accession>A0A344TIF7</accession>
<keyword evidence="2" id="KW-1185">Reference proteome</keyword>
<proteinExistence type="predicted"/>
<evidence type="ECO:0000313" key="2">
    <source>
        <dbReference type="Proteomes" id="UP000251993"/>
    </source>
</evidence>
<evidence type="ECO:0000313" key="1">
    <source>
        <dbReference type="EMBL" id="AXE18428.1"/>
    </source>
</evidence>
<organism evidence="1 2">
    <name type="scientific">Runella rosea</name>
    <dbReference type="NCBI Taxonomy" id="2259595"/>
    <lineage>
        <taxon>Bacteria</taxon>
        <taxon>Pseudomonadati</taxon>
        <taxon>Bacteroidota</taxon>
        <taxon>Cytophagia</taxon>
        <taxon>Cytophagales</taxon>
        <taxon>Spirosomataceae</taxon>
        <taxon>Runella</taxon>
    </lineage>
</organism>
<gene>
    <name evidence="1" type="ORF">DR864_12035</name>
</gene>